<comment type="caution">
    <text evidence="2">The sequence shown here is derived from an EMBL/GenBank/DDBJ whole genome shotgun (WGS) entry which is preliminary data.</text>
</comment>
<dbReference type="Proteomes" id="UP001221898">
    <property type="component" value="Unassembled WGS sequence"/>
</dbReference>
<proteinExistence type="predicted"/>
<gene>
    <name evidence="2" type="ORF">AAFF_G00083980</name>
</gene>
<feature type="region of interest" description="Disordered" evidence="1">
    <location>
        <begin position="89"/>
        <end position="108"/>
    </location>
</feature>
<protein>
    <submittedName>
        <fullName evidence="2">Uncharacterized protein</fullName>
    </submittedName>
</protein>
<evidence type="ECO:0000256" key="1">
    <source>
        <dbReference type="SAM" id="MobiDB-lite"/>
    </source>
</evidence>
<organism evidence="2 3">
    <name type="scientific">Aldrovandia affinis</name>
    <dbReference type="NCBI Taxonomy" id="143900"/>
    <lineage>
        <taxon>Eukaryota</taxon>
        <taxon>Metazoa</taxon>
        <taxon>Chordata</taxon>
        <taxon>Craniata</taxon>
        <taxon>Vertebrata</taxon>
        <taxon>Euteleostomi</taxon>
        <taxon>Actinopterygii</taxon>
        <taxon>Neopterygii</taxon>
        <taxon>Teleostei</taxon>
        <taxon>Notacanthiformes</taxon>
        <taxon>Halosauridae</taxon>
        <taxon>Aldrovandia</taxon>
    </lineage>
</organism>
<evidence type="ECO:0000313" key="2">
    <source>
        <dbReference type="EMBL" id="KAJ8391927.1"/>
    </source>
</evidence>
<accession>A0AAD7RX94</accession>
<dbReference type="EMBL" id="JAINUG010000151">
    <property type="protein sequence ID" value="KAJ8391927.1"/>
    <property type="molecule type" value="Genomic_DNA"/>
</dbReference>
<feature type="compositionally biased region" description="Basic and acidic residues" evidence="1">
    <location>
        <begin position="96"/>
        <end position="108"/>
    </location>
</feature>
<dbReference type="AlphaFoldDB" id="A0AAD7RX94"/>
<sequence>MQSSSFLAVPHSGGLWGAYLPHCRCTFPFHSKNAHTHLQKMVEPAPPHTLRTRSRRFHKDRSEAGVCLLVRPVIDLFLPSGPYTNNTLTSRGHQVCPDHRRASLKMDP</sequence>
<name>A0AAD7RX94_9TELE</name>
<reference evidence="2" key="1">
    <citation type="journal article" date="2023" name="Science">
        <title>Genome structures resolve the early diversification of teleost fishes.</title>
        <authorList>
            <person name="Parey E."/>
            <person name="Louis A."/>
            <person name="Montfort J."/>
            <person name="Bouchez O."/>
            <person name="Roques C."/>
            <person name="Iampietro C."/>
            <person name="Lluch J."/>
            <person name="Castinel A."/>
            <person name="Donnadieu C."/>
            <person name="Desvignes T."/>
            <person name="Floi Bucao C."/>
            <person name="Jouanno E."/>
            <person name="Wen M."/>
            <person name="Mejri S."/>
            <person name="Dirks R."/>
            <person name="Jansen H."/>
            <person name="Henkel C."/>
            <person name="Chen W.J."/>
            <person name="Zahm M."/>
            <person name="Cabau C."/>
            <person name="Klopp C."/>
            <person name="Thompson A.W."/>
            <person name="Robinson-Rechavi M."/>
            <person name="Braasch I."/>
            <person name="Lecointre G."/>
            <person name="Bobe J."/>
            <person name="Postlethwait J.H."/>
            <person name="Berthelot C."/>
            <person name="Roest Crollius H."/>
            <person name="Guiguen Y."/>
        </authorList>
    </citation>
    <scope>NUCLEOTIDE SEQUENCE</scope>
    <source>
        <strain evidence="2">NC1722</strain>
    </source>
</reference>
<keyword evidence="3" id="KW-1185">Reference proteome</keyword>
<evidence type="ECO:0000313" key="3">
    <source>
        <dbReference type="Proteomes" id="UP001221898"/>
    </source>
</evidence>